<gene>
    <name evidence="9" type="ORF">Verru16b_00321</name>
</gene>
<keyword evidence="10" id="KW-1185">Reference proteome</keyword>
<dbReference type="InterPro" id="IPR013039">
    <property type="entry name" value="DUF1588"/>
</dbReference>
<dbReference type="InterPro" id="IPR011478">
    <property type="entry name" value="DUF1585"/>
</dbReference>
<feature type="domain" description="DUF1595" evidence="8">
    <location>
        <begin position="711"/>
        <end position="766"/>
    </location>
</feature>
<evidence type="ECO:0000259" key="7">
    <source>
        <dbReference type="Pfam" id="PF07635"/>
    </source>
</evidence>
<feature type="domain" description="DUF1587" evidence="4">
    <location>
        <begin position="124"/>
        <end position="188"/>
    </location>
</feature>
<dbReference type="EMBL" id="CP016094">
    <property type="protein sequence ID" value="AOS43278.1"/>
    <property type="molecule type" value="Genomic_DNA"/>
</dbReference>
<evidence type="ECO:0008006" key="11">
    <source>
        <dbReference type="Google" id="ProtNLM"/>
    </source>
</evidence>
<feature type="domain" description="Cytochrome C Planctomycete-type" evidence="7">
    <location>
        <begin position="39"/>
        <end position="86"/>
    </location>
</feature>
<organism evidence="9 10">
    <name type="scientific">Lacunisphaera limnophila</name>
    <dbReference type="NCBI Taxonomy" id="1838286"/>
    <lineage>
        <taxon>Bacteria</taxon>
        <taxon>Pseudomonadati</taxon>
        <taxon>Verrucomicrobiota</taxon>
        <taxon>Opitutia</taxon>
        <taxon>Opitutales</taxon>
        <taxon>Opitutaceae</taxon>
        <taxon>Lacunisphaera</taxon>
    </lineage>
</organism>
<keyword evidence="2" id="KW-0732">Signal</keyword>
<dbReference type="Pfam" id="PF07631">
    <property type="entry name" value="PSD4"/>
    <property type="match status" value="1"/>
</dbReference>
<dbReference type="Proteomes" id="UP000095228">
    <property type="component" value="Chromosome"/>
</dbReference>
<dbReference type="STRING" id="1838286.Verru16b_00321"/>
<dbReference type="Pfam" id="PF07637">
    <property type="entry name" value="PSD5"/>
    <property type="match status" value="1"/>
</dbReference>
<dbReference type="OrthoDB" id="175242at2"/>
<dbReference type="InterPro" id="IPR013043">
    <property type="entry name" value="DUF1595"/>
</dbReference>
<protein>
    <recommendedName>
        <fullName evidence="11">Planctomycete cytochrome C</fullName>
    </recommendedName>
</protein>
<accession>A0A1I7PI24</accession>
<feature type="domain" description="DUF1592" evidence="6">
    <location>
        <begin position="776"/>
        <end position="904"/>
    </location>
</feature>
<feature type="region of interest" description="Disordered" evidence="1">
    <location>
        <begin position="1121"/>
        <end position="1147"/>
    </location>
</feature>
<feature type="domain" description="DUF1588" evidence="5">
    <location>
        <begin position="925"/>
        <end position="1023"/>
    </location>
</feature>
<feature type="domain" description="DUF1585" evidence="3">
    <location>
        <begin position="1040"/>
        <end position="1109"/>
    </location>
</feature>
<feature type="signal peptide" evidence="2">
    <location>
        <begin position="1"/>
        <end position="26"/>
    </location>
</feature>
<evidence type="ECO:0000259" key="3">
    <source>
        <dbReference type="Pfam" id="PF07624"/>
    </source>
</evidence>
<evidence type="ECO:0000313" key="9">
    <source>
        <dbReference type="EMBL" id="AOS43278.1"/>
    </source>
</evidence>
<feature type="chain" id="PRO_5009304155" description="Planctomycete cytochrome C" evidence="2">
    <location>
        <begin position="27"/>
        <end position="1147"/>
    </location>
</feature>
<evidence type="ECO:0000259" key="4">
    <source>
        <dbReference type="Pfam" id="PF07626"/>
    </source>
</evidence>
<proteinExistence type="predicted"/>
<dbReference type="InterPro" id="IPR013042">
    <property type="entry name" value="DUF1592"/>
</dbReference>
<dbReference type="InterPro" id="IPR013036">
    <property type="entry name" value="DUF1587"/>
</dbReference>
<feature type="compositionally biased region" description="Polar residues" evidence="1">
    <location>
        <begin position="1131"/>
        <end position="1147"/>
    </location>
</feature>
<dbReference type="PATRIC" id="fig|1838286.3.peg.325"/>
<evidence type="ECO:0000259" key="6">
    <source>
        <dbReference type="Pfam" id="PF07631"/>
    </source>
</evidence>
<dbReference type="Pfam" id="PF07627">
    <property type="entry name" value="PSCyt3"/>
    <property type="match status" value="1"/>
</dbReference>
<dbReference type="InterPro" id="IPR011429">
    <property type="entry name" value="Cyt_c_Planctomycete-type"/>
</dbReference>
<dbReference type="RefSeq" id="WP_069960649.1">
    <property type="nucleotide sequence ID" value="NZ_CP016094.1"/>
</dbReference>
<name>A0A1I7PI24_9BACT</name>
<dbReference type="AlphaFoldDB" id="A0A1I7PI24"/>
<dbReference type="Pfam" id="PF07624">
    <property type="entry name" value="PSD2"/>
    <property type="match status" value="1"/>
</dbReference>
<evidence type="ECO:0000256" key="2">
    <source>
        <dbReference type="SAM" id="SignalP"/>
    </source>
</evidence>
<evidence type="ECO:0000313" key="10">
    <source>
        <dbReference type="Proteomes" id="UP000095228"/>
    </source>
</evidence>
<dbReference type="KEGG" id="obg:Verru16b_00321"/>
<sequence length="1147" mass="124580">MFRTPRPRSPLGICVAAVCGLLPSLAAQTPPPDFFRTYCYECHGTTKPKGKVSLEQLVATPAVGPRADVWEVIAEVVESGDMPPDDADLLPTAAERAAAAGWVRAELDAYEKAHAGEPGRVTVRRLTSGEYSYVVRDLTGVELPAGIDASSDSVGGEGFTNFGDVQFVQDATLERFLEAAKVIADHAVVGAGPLQFHADAGRTGVELSALDRINALYAAHGFRVASGEGGRPFGLERYGQAFYVSWYYRHRAALGDPDATLRGLAAKEGISGPFAEHIWAVVNRPDPGFPTRETIARWQALPAPGADPAAAQAAARAGCDELYRKLTTWPSWFFARGDLAAGGQGDESPIEFDDVSLKAAPQHRYLYRLGAPEFPPAPAGVKPVLFVPTLPGPWTLHLSFDDVNPRPGREPVVIWRNPRIVIREVVPPEDKFLVGATVVQEARRAAVSGPILATLPLRTVLSPDQAAAFRFGESADGTRLGPDDFAATGPRTIRLTGPELAASLAGRALADTVYFFEADAELGGDRDAVVRVLVSDVLPPGARDKRHRILVGDPASPGYREFRAGLAEYAALLPPNSHGEANPADRDPVPAPFDNTYNGAEHDAFVLKVKYQRNDAFFTEKLVDGADRQRLNEAWNDLFGSWPYHTAYLGMLAEHFGLKLDSPRMEDMDEARLAALPDAARPYVAALRRHFDEVTQARRQGEERHLGDALEFAARAWRRPLAEGEEARLRAFYARSRTALKLDHDEAIKAVLARVLVSPAFLYRLEPTADPAERPLDDWELASRMSFFLWSSVPDEELRRAAAAGELREPEQLARQVRRMTADPKARRLATEFFGQWLGFYRFDAFTGVDQARFPEFTNEVKNAMYDEAVSTFEYIVREGRPLREILHADYTFLNRPLAEFYGVTAPVTSTTAVERVGNAGTLNRGGALRLGSVLTTTSAPLRTSPVKRGDWILRRILGTPTPPPPADAGTLPSDPAAFGGLTLRARLDAHKRNASCANCHLRIDPLGFPLEGFDAIGRSRTAYEDGAAVDVAGEFADKSTISGVPGLLGYLESRDAQVRKTLAKKMIGYALGRTVLASDRALVDDLVGAGGEAAFADLAVKIVSSRQFRHRQGCESVQADYHSPAAGGTPLSSLRSHVSGLTPSTP</sequence>
<dbReference type="Pfam" id="PF07635">
    <property type="entry name" value="PSCyt1"/>
    <property type="match status" value="1"/>
</dbReference>
<evidence type="ECO:0000259" key="5">
    <source>
        <dbReference type="Pfam" id="PF07627"/>
    </source>
</evidence>
<evidence type="ECO:0000256" key="1">
    <source>
        <dbReference type="SAM" id="MobiDB-lite"/>
    </source>
</evidence>
<evidence type="ECO:0000259" key="8">
    <source>
        <dbReference type="Pfam" id="PF07637"/>
    </source>
</evidence>
<dbReference type="Pfam" id="PF07626">
    <property type="entry name" value="PSD3"/>
    <property type="match status" value="1"/>
</dbReference>
<reference evidence="9 10" key="1">
    <citation type="submission" date="2016-06" db="EMBL/GenBank/DDBJ databases">
        <title>Three novel species with peptidoglycan cell walls form the new genus Lacunisphaera gen. nov. in the family Opitutaceae of the verrucomicrobial subdivision 4.</title>
        <authorList>
            <person name="Rast P."/>
            <person name="Gloeckner I."/>
            <person name="Jogler M."/>
            <person name="Boedeker C."/>
            <person name="Jeske O."/>
            <person name="Wiegand S."/>
            <person name="Reinhardt R."/>
            <person name="Schumann P."/>
            <person name="Rohde M."/>
            <person name="Spring S."/>
            <person name="Gloeckner F.O."/>
            <person name="Jogler C."/>
        </authorList>
    </citation>
    <scope>NUCLEOTIDE SEQUENCE [LARGE SCALE GENOMIC DNA]</scope>
    <source>
        <strain evidence="9 10">IG16b</strain>
    </source>
</reference>